<dbReference type="InParanoid" id="A0A7J7CRE5"/>
<dbReference type="AlphaFoldDB" id="A0A7J7CRE5"/>
<dbReference type="GO" id="GO:0008270">
    <property type="term" value="F:zinc ion binding"/>
    <property type="evidence" value="ECO:0007669"/>
    <property type="project" value="InterPro"/>
</dbReference>
<dbReference type="InterPro" id="IPR046960">
    <property type="entry name" value="PPR_At4g14850-like_plant"/>
</dbReference>
<dbReference type="Pfam" id="PF14432">
    <property type="entry name" value="DYW_deaminase"/>
    <property type="match status" value="1"/>
</dbReference>
<dbReference type="PROSITE" id="PS51375">
    <property type="entry name" value="PPR"/>
    <property type="match status" value="1"/>
</dbReference>
<dbReference type="FunFam" id="1.25.40.10:FF:000288">
    <property type="entry name" value="Pentatricopeptide repeat-containing protein At4g02750"/>
    <property type="match status" value="1"/>
</dbReference>
<evidence type="ECO:0000313" key="6">
    <source>
        <dbReference type="Proteomes" id="UP000593562"/>
    </source>
</evidence>
<feature type="domain" description="DYW" evidence="4">
    <location>
        <begin position="319"/>
        <end position="371"/>
    </location>
</feature>
<dbReference type="EMBL" id="JAAARO010000014">
    <property type="protein sequence ID" value="KAF5736631.1"/>
    <property type="molecule type" value="Genomic_DNA"/>
</dbReference>
<sequence length="372" mass="41648">MKKAMEPFEAMPERSLASWNSLINGLLRNGDSNQAWKLFDQMPEKNVVSWTTMANVIEDVFRMLEEGVRPNELTIVSALSACARIGALKTGVQIHNYISDNAIQLNSAIGTALVDMYAKCGDIEQANKVFGQTKGIKPDEIAFLAILTACSHSGQVNLGLNFFDSMTLDYSIEPTMKHYTLMVDLLGRAGQLKEALGFIESMPIDPDFVVWGALFCAWRTHKNIEMAELASKKLLELEPKHRGNYVFLSNVYAAVGRWEAVESVRTLMQKRPLEKDPGWSNIEVGGRVHSFIVGHNSHENADELYLKLEEVTAAARFQGYQPETKWVLHNIEEEEKEGSLGSHSEKLALAFGLLHTSTGMTRRIMKNLRICL</sequence>
<dbReference type="Pfam" id="PF13041">
    <property type="entry name" value="PPR_2"/>
    <property type="match status" value="1"/>
</dbReference>
<reference evidence="5 6" key="1">
    <citation type="journal article" date="2020" name="Nat. Commun.">
        <title>Genome of Tripterygium wilfordii and identification of cytochrome P450 involved in triptolide biosynthesis.</title>
        <authorList>
            <person name="Tu L."/>
            <person name="Su P."/>
            <person name="Zhang Z."/>
            <person name="Gao L."/>
            <person name="Wang J."/>
            <person name="Hu T."/>
            <person name="Zhou J."/>
            <person name="Zhang Y."/>
            <person name="Zhao Y."/>
            <person name="Liu Y."/>
            <person name="Song Y."/>
            <person name="Tong Y."/>
            <person name="Lu Y."/>
            <person name="Yang J."/>
            <person name="Xu C."/>
            <person name="Jia M."/>
            <person name="Peters R.J."/>
            <person name="Huang L."/>
            <person name="Gao W."/>
        </authorList>
    </citation>
    <scope>NUCLEOTIDE SEQUENCE [LARGE SCALE GENOMIC DNA]</scope>
    <source>
        <strain evidence="6">cv. XIE 37</strain>
        <tissue evidence="5">Leaf</tissue>
    </source>
</reference>
<accession>A0A7J7CRE5</accession>
<dbReference type="InterPro" id="IPR032867">
    <property type="entry name" value="DYW_dom"/>
</dbReference>
<gene>
    <name evidence="5" type="ORF">HS088_TW14G00778</name>
</gene>
<dbReference type="FunCoup" id="A0A7J7CRE5">
    <property type="interactions" value="95"/>
</dbReference>
<dbReference type="GO" id="GO:0009451">
    <property type="term" value="P:RNA modification"/>
    <property type="evidence" value="ECO:0007669"/>
    <property type="project" value="InterPro"/>
</dbReference>
<dbReference type="InterPro" id="IPR002885">
    <property type="entry name" value="PPR_rpt"/>
</dbReference>
<organism evidence="5 6">
    <name type="scientific">Tripterygium wilfordii</name>
    <name type="common">Thunder God vine</name>
    <dbReference type="NCBI Taxonomy" id="458696"/>
    <lineage>
        <taxon>Eukaryota</taxon>
        <taxon>Viridiplantae</taxon>
        <taxon>Streptophyta</taxon>
        <taxon>Embryophyta</taxon>
        <taxon>Tracheophyta</taxon>
        <taxon>Spermatophyta</taxon>
        <taxon>Magnoliopsida</taxon>
        <taxon>eudicotyledons</taxon>
        <taxon>Gunneridae</taxon>
        <taxon>Pentapetalae</taxon>
        <taxon>rosids</taxon>
        <taxon>fabids</taxon>
        <taxon>Celastrales</taxon>
        <taxon>Celastraceae</taxon>
        <taxon>Tripterygium</taxon>
    </lineage>
</organism>
<evidence type="ECO:0000256" key="1">
    <source>
        <dbReference type="ARBA" id="ARBA00006643"/>
    </source>
</evidence>
<evidence type="ECO:0000313" key="5">
    <source>
        <dbReference type="EMBL" id="KAF5736631.1"/>
    </source>
</evidence>
<evidence type="ECO:0000256" key="2">
    <source>
        <dbReference type="ARBA" id="ARBA00022737"/>
    </source>
</evidence>
<proteinExistence type="inferred from homology"/>
<dbReference type="PANTHER" id="PTHR47926">
    <property type="entry name" value="PENTATRICOPEPTIDE REPEAT-CONTAINING PROTEIN"/>
    <property type="match status" value="1"/>
</dbReference>
<dbReference type="Gene3D" id="1.25.40.10">
    <property type="entry name" value="Tetratricopeptide repeat domain"/>
    <property type="match status" value="3"/>
</dbReference>
<dbReference type="Proteomes" id="UP000593562">
    <property type="component" value="Unassembled WGS sequence"/>
</dbReference>
<comment type="similarity">
    <text evidence="1">Belongs to the PPR family. PCMP-H subfamily.</text>
</comment>
<protein>
    <submittedName>
        <fullName evidence="5">Tetratricopeptide repeat-like superfamily protein isoform 1</fullName>
    </submittedName>
</protein>
<evidence type="ECO:0000256" key="3">
    <source>
        <dbReference type="PROSITE-ProRule" id="PRU00708"/>
    </source>
</evidence>
<dbReference type="GO" id="GO:0003723">
    <property type="term" value="F:RNA binding"/>
    <property type="evidence" value="ECO:0007669"/>
    <property type="project" value="InterPro"/>
</dbReference>
<dbReference type="InterPro" id="IPR011990">
    <property type="entry name" value="TPR-like_helical_dom_sf"/>
</dbReference>
<dbReference type="Pfam" id="PF01535">
    <property type="entry name" value="PPR"/>
    <property type="match status" value="2"/>
</dbReference>
<dbReference type="PANTHER" id="PTHR47926:SF492">
    <property type="entry name" value="DYW DOMAIN-CONTAINING PROTEIN"/>
    <property type="match status" value="1"/>
</dbReference>
<dbReference type="Pfam" id="PF20431">
    <property type="entry name" value="E_motif"/>
    <property type="match status" value="1"/>
</dbReference>
<keyword evidence="2" id="KW-0677">Repeat</keyword>
<dbReference type="SUPFAM" id="SSF48452">
    <property type="entry name" value="TPR-like"/>
    <property type="match status" value="1"/>
</dbReference>
<name>A0A7J7CRE5_TRIWF</name>
<evidence type="ECO:0000259" key="4">
    <source>
        <dbReference type="Pfam" id="PF14432"/>
    </source>
</evidence>
<keyword evidence="6" id="KW-1185">Reference proteome</keyword>
<dbReference type="NCBIfam" id="TIGR00756">
    <property type="entry name" value="PPR"/>
    <property type="match status" value="1"/>
</dbReference>
<comment type="caution">
    <text evidence="5">The sequence shown here is derived from an EMBL/GenBank/DDBJ whole genome shotgun (WGS) entry which is preliminary data.</text>
</comment>
<feature type="repeat" description="PPR" evidence="3">
    <location>
        <begin position="15"/>
        <end position="49"/>
    </location>
</feature>
<dbReference type="InterPro" id="IPR046848">
    <property type="entry name" value="E_motif"/>
</dbReference>